<keyword evidence="8" id="KW-0282">Flagellum</keyword>
<dbReference type="RefSeq" id="WP_182807414.1">
    <property type="nucleotide sequence ID" value="NZ_JACJFM010000003.1"/>
</dbReference>
<evidence type="ECO:0000259" key="6">
    <source>
        <dbReference type="Pfam" id="PF13860"/>
    </source>
</evidence>
<keyword evidence="8" id="KW-0969">Cilium</keyword>
<dbReference type="Pfam" id="PF13861">
    <property type="entry name" value="FLgD_tudor"/>
    <property type="match status" value="1"/>
</dbReference>
<dbReference type="GO" id="GO:0044781">
    <property type="term" value="P:bacterial-type flagellum organization"/>
    <property type="evidence" value="ECO:0007669"/>
    <property type="project" value="UniProtKB-UniRule"/>
</dbReference>
<sequence>MANISIDPNSDFYKAYSVEGKQAAAEATNKAKNDPNAMGQTEFLELMMAQLENQDPLSPQNNTEFIAQLAQFSSVEGIQSLNNNVNGLVDSFKSSQALQASALVGRKVQIEGSSALAKQGEGLSGSVEIPSGASDMLVVVKDASGQGVKELNLSEYMSDTGSYPAGKVPFEWDGTDNEGNALPAGTYSVSATAVVNGNSQVLGTNVNVNVDSVTMGTAGQITLNLAGYGSMSLEDVKEFH</sequence>
<dbReference type="EMBL" id="JACJFM010000003">
    <property type="protein sequence ID" value="MBB1485623.1"/>
    <property type="molecule type" value="Genomic_DNA"/>
</dbReference>
<comment type="similarity">
    <text evidence="1 5">Belongs to the FlgD family.</text>
</comment>
<evidence type="ECO:0000313" key="9">
    <source>
        <dbReference type="Proteomes" id="UP000565262"/>
    </source>
</evidence>
<comment type="caution">
    <text evidence="8">The sequence shown here is derived from an EMBL/GenBank/DDBJ whole genome shotgun (WGS) entry which is preliminary data.</text>
</comment>
<gene>
    <name evidence="8" type="ORF">H4O21_03250</name>
</gene>
<feature type="domain" description="FlgD/Vpr Ig-like" evidence="6">
    <location>
        <begin position="119"/>
        <end position="194"/>
    </location>
</feature>
<dbReference type="Gene3D" id="2.60.40.4070">
    <property type="match status" value="1"/>
</dbReference>
<dbReference type="InterPro" id="IPR025963">
    <property type="entry name" value="FLgD_Tudor"/>
</dbReference>
<evidence type="ECO:0000256" key="2">
    <source>
        <dbReference type="ARBA" id="ARBA00016013"/>
    </source>
</evidence>
<dbReference type="InterPro" id="IPR005648">
    <property type="entry name" value="FlgD"/>
</dbReference>
<dbReference type="Proteomes" id="UP000565262">
    <property type="component" value="Unassembled WGS sequence"/>
</dbReference>
<reference evidence="8 9" key="1">
    <citation type="submission" date="2020-08" db="EMBL/GenBank/DDBJ databases">
        <title>Oceanospirillum sp. nov. isolated from marine sediment.</title>
        <authorList>
            <person name="Ji X."/>
        </authorList>
    </citation>
    <scope>NUCLEOTIDE SEQUENCE [LARGE SCALE GENOMIC DNA]</scope>
    <source>
        <strain evidence="8 9">D5</strain>
    </source>
</reference>
<evidence type="ECO:0000256" key="1">
    <source>
        <dbReference type="ARBA" id="ARBA00010577"/>
    </source>
</evidence>
<protein>
    <recommendedName>
        <fullName evidence="2 5">Basal-body rod modification protein FlgD</fullName>
    </recommendedName>
</protein>
<keyword evidence="8" id="KW-0966">Cell projection</keyword>
<evidence type="ECO:0000256" key="4">
    <source>
        <dbReference type="ARBA" id="ARBA00024746"/>
    </source>
</evidence>
<evidence type="ECO:0000256" key="5">
    <source>
        <dbReference type="RuleBase" id="RU362076"/>
    </source>
</evidence>
<dbReference type="Gene3D" id="2.30.30.910">
    <property type="match status" value="1"/>
</dbReference>
<name>A0A839IJV5_9GAMM</name>
<organism evidence="8 9">
    <name type="scientific">Oceanospirillum sediminis</name>
    <dbReference type="NCBI Taxonomy" id="2760088"/>
    <lineage>
        <taxon>Bacteria</taxon>
        <taxon>Pseudomonadati</taxon>
        <taxon>Pseudomonadota</taxon>
        <taxon>Gammaproteobacteria</taxon>
        <taxon>Oceanospirillales</taxon>
        <taxon>Oceanospirillaceae</taxon>
        <taxon>Oceanospirillum</taxon>
    </lineage>
</organism>
<comment type="function">
    <text evidence="4 5">Required for flagellar hook formation. May act as a scaffolding protein.</text>
</comment>
<dbReference type="AlphaFoldDB" id="A0A839IJV5"/>
<evidence type="ECO:0000313" key="8">
    <source>
        <dbReference type="EMBL" id="MBB1485623.1"/>
    </source>
</evidence>
<dbReference type="InterPro" id="IPR025965">
    <property type="entry name" value="FlgD/Vpr_Ig-like"/>
</dbReference>
<evidence type="ECO:0000259" key="7">
    <source>
        <dbReference type="Pfam" id="PF13861"/>
    </source>
</evidence>
<keyword evidence="9" id="KW-1185">Reference proteome</keyword>
<proteinExistence type="inferred from homology"/>
<keyword evidence="3 5" id="KW-1005">Bacterial flagellum biogenesis</keyword>
<feature type="domain" description="FlgD Tudor-like" evidence="7">
    <location>
        <begin position="95"/>
        <end position="237"/>
    </location>
</feature>
<evidence type="ECO:0000256" key="3">
    <source>
        <dbReference type="ARBA" id="ARBA00022795"/>
    </source>
</evidence>
<accession>A0A839IJV5</accession>
<dbReference type="Pfam" id="PF13860">
    <property type="entry name" value="FlgD_ig"/>
    <property type="match status" value="1"/>
</dbReference>
<dbReference type="Pfam" id="PF03963">
    <property type="entry name" value="FlgD"/>
    <property type="match status" value="1"/>
</dbReference>